<dbReference type="GO" id="GO:0000139">
    <property type="term" value="C:Golgi membrane"/>
    <property type="evidence" value="ECO:0007669"/>
    <property type="project" value="TreeGrafter"/>
</dbReference>
<dbReference type="OrthoDB" id="270293at2759"/>
<comment type="subcellular location">
    <subcellularLocation>
        <location evidence="1">Membrane</location>
        <topology evidence="1">Single-pass type I membrane protein</topology>
    </subcellularLocation>
</comment>
<keyword evidence="5 6" id="KW-0472">Membrane</keyword>
<dbReference type="Gene3D" id="2.60.120.200">
    <property type="match status" value="1"/>
</dbReference>
<evidence type="ECO:0000256" key="6">
    <source>
        <dbReference type="SAM" id="Phobius"/>
    </source>
</evidence>
<keyword evidence="3" id="KW-0732">Signal</keyword>
<dbReference type="CDD" id="cd07308">
    <property type="entry name" value="lectin_leg-like"/>
    <property type="match status" value="1"/>
</dbReference>
<dbReference type="InterPro" id="IPR005052">
    <property type="entry name" value="Lectin_leg"/>
</dbReference>
<keyword evidence="4 6" id="KW-1133">Transmembrane helix</keyword>
<evidence type="ECO:0000256" key="2">
    <source>
        <dbReference type="ARBA" id="ARBA00022692"/>
    </source>
</evidence>
<dbReference type="AlphaFoldDB" id="A0A1Q3AD07"/>
<dbReference type="PANTHER" id="PTHR12223">
    <property type="entry name" value="VESICULAR MANNOSE-BINDING LECTIN"/>
    <property type="match status" value="1"/>
</dbReference>
<dbReference type="PANTHER" id="PTHR12223:SF45">
    <property type="entry name" value="RE50040P"/>
    <property type="match status" value="1"/>
</dbReference>
<organism evidence="8 9">
    <name type="scientific">Zygosaccharomyces rouxii</name>
    <dbReference type="NCBI Taxonomy" id="4956"/>
    <lineage>
        <taxon>Eukaryota</taxon>
        <taxon>Fungi</taxon>
        <taxon>Dikarya</taxon>
        <taxon>Ascomycota</taxon>
        <taxon>Saccharomycotina</taxon>
        <taxon>Saccharomycetes</taxon>
        <taxon>Saccharomycetales</taxon>
        <taxon>Saccharomycetaceae</taxon>
        <taxon>Zygosaccharomyces</taxon>
    </lineage>
</organism>
<dbReference type="GO" id="GO:0005537">
    <property type="term" value="F:D-mannose binding"/>
    <property type="evidence" value="ECO:0007669"/>
    <property type="project" value="TreeGrafter"/>
</dbReference>
<evidence type="ECO:0000256" key="1">
    <source>
        <dbReference type="ARBA" id="ARBA00004479"/>
    </source>
</evidence>
<dbReference type="GO" id="GO:0005793">
    <property type="term" value="C:endoplasmic reticulum-Golgi intermediate compartment"/>
    <property type="evidence" value="ECO:0007669"/>
    <property type="project" value="TreeGrafter"/>
</dbReference>
<dbReference type="GO" id="GO:0006888">
    <property type="term" value="P:endoplasmic reticulum to Golgi vesicle-mediated transport"/>
    <property type="evidence" value="ECO:0007669"/>
    <property type="project" value="TreeGrafter"/>
</dbReference>
<gene>
    <name evidence="8" type="ORF">ZYGR_0AK01510</name>
</gene>
<feature type="transmembrane region" description="Helical" evidence="6">
    <location>
        <begin position="399"/>
        <end position="424"/>
    </location>
</feature>
<name>A0A1Q3AD07_ZYGRO</name>
<sequence>MKRDAAVQLVIVTGILILFAFGQACWKSAGSSLEKQENVLHLRPSLVRRIENRDASLHVPFLDKIAKHWYVGGSPEIRNSEYIRLTKAGSPDSHGSIVSNGLGDNTINDFEIIVKFRIMPRNQHRKTSNGNSPLMGDGMAIVISSEKDFISPESYASGYARKQFDLNSGGVILGNTEMMGLPKNLPGLCLVVDTFQNNDRSRTKIPFLDLHINTSPRDQKYDLSSDGGDTTALKLLKDPIRLPQRCLKGDLTQFRIIYMESVNTLKIDAKYAQEGDYWIELFHSQLDINIPKNPRNGQRYVGVGGLTGQLTETVDIFSIETNEFHSENHDESAEDSLDYAKEVQMFLAQEFDHTISLAEDEFQKWKISRAQPNLAIEQVQEESPLSPSLPRRPKPMFGWFGKTVAFSILTVAFYLTSVYIRVSVKHLNNTHRRRRIQSIGLLPI</sequence>
<evidence type="ECO:0000256" key="4">
    <source>
        <dbReference type="ARBA" id="ARBA00022989"/>
    </source>
</evidence>
<feature type="domain" description="L-type lectin-like" evidence="7">
    <location>
        <begin position="180"/>
        <end position="325"/>
    </location>
</feature>
<evidence type="ECO:0000259" key="7">
    <source>
        <dbReference type="Pfam" id="PF03388"/>
    </source>
</evidence>
<keyword evidence="2 6" id="KW-0812">Transmembrane</keyword>
<dbReference type="SUPFAM" id="SSF49899">
    <property type="entry name" value="Concanavalin A-like lectins/glucanases"/>
    <property type="match status" value="1"/>
</dbReference>
<proteinExistence type="predicted"/>
<dbReference type="Pfam" id="PF03388">
    <property type="entry name" value="Lectin_leg-like"/>
    <property type="match status" value="1"/>
</dbReference>
<dbReference type="EMBL" id="BDGX01000037">
    <property type="protein sequence ID" value="GAV53649.1"/>
    <property type="molecule type" value="Genomic_DNA"/>
</dbReference>
<evidence type="ECO:0000313" key="8">
    <source>
        <dbReference type="EMBL" id="GAV53649.1"/>
    </source>
</evidence>
<dbReference type="GO" id="GO:0005789">
    <property type="term" value="C:endoplasmic reticulum membrane"/>
    <property type="evidence" value="ECO:0007669"/>
    <property type="project" value="TreeGrafter"/>
</dbReference>
<dbReference type="PROSITE" id="PS51257">
    <property type="entry name" value="PROKAR_LIPOPROTEIN"/>
    <property type="match status" value="1"/>
</dbReference>
<accession>A0A1Q3AD07</accession>
<dbReference type="InterPro" id="IPR013320">
    <property type="entry name" value="ConA-like_dom_sf"/>
</dbReference>
<dbReference type="InterPro" id="IPR051136">
    <property type="entry name" value="Intracellular_Lectin-GPT"/>
</dbReference>
<dbReference type="Proteomes" id="UP000187013">
    <property type="component" value="Unassembled WGS sequence"/>
</dbReference>
<evidence type="ECO:0000313" key="9">
    <source>
        <dbReference type="Proteomes" id="UP000187013"/>
    </source>
</evidence>
<protein>
    <recommendedName>
        <fullName evidence="7">L-type lectin-like domain-containing protein</fullName>
    </recommendedName>
</protein>
<dbReference type="GO" id="GO:0030134">
    <property type="term" value="C:COPII-coated ER to Golgi transport vesicle"/>
    <property type="evidence" value="ECO:0007669"/>
    <property type="project" value="TreeGrafter"/>
</dbReference>
<comment type="caution">
    <text evidence="8">The sequence shown here is derived from an EMBL/GenBank/DDBJ whole genome shotgun (WGS) entry which is preliminary data.</text>
</comment>
<evidence type="ECO:0000256" key="3">
    <source>
        <dbReference type="ARBA" id="ARBA00022729"/>
    </source>
</evidence>
<reference evidence="8 9" key="1">
    <citation type="submission" date="2016-08" db="EMBL/GenBank/DDBJ databases">
        <title>Draft genome sequence of allopolyploid Zygosaccharomyces rouxii.</title>
        <authorList>
            <person name="Watanabe J."/>
            <person name="Uehara K."/>
            <person name="Mogi Y."/>
            <person name="Tsukioka Y."/>
        </authorList>
    </citation>
    <scope>NUCLEOTIDE SEQUENCE [LARGE SCALE GENOMIC DNA]</scope>
    <source>
        <strain evidence="8 9">NBRC 110957</strain>
    </source>
</reference>
<evidence type="ECO:0000256" key="5">
    <source>
        <dbReference type="ARBA" id="ARBA00023136"/>
    </source>
</evidence>